<dbReference type="AlphaFoldDB" id="A0A6J6NSB2"/>
<organism evidence="1">
    <name type="scientific">freshwater metagenome</name>
    <dbReference type="NCBI Taxonomy" id="449393"/>
    <lineage>
        <taxon>unclassified sequences</taxon>
        <taxon>metagenomes</taxon>
        <taxon>ecological metagenomes</taxon>
    </lineage>
</organism>
<evidence type="ECO:0000313" key="1">
    <source>
        <dbReference type="EMBL" id="CAB4687625.1"/>
    </source>
</evidence>
<gene>
    <name evidence="1" type="ORF">UFOPK2370_00738</name>
</gene>
<protein>
    <submittedName>
        <fullName evidence="1">Unannotated protein</fullName>
    </submittedName>
</protein>
<name>A0A6J6NSB2_9ZZZZ</name>
<dbReference type="EMBL" id="CAEZXK010000016">
    <property type="protein sequence ID" value="CAB4687625.1"/>
    <property type="molecule type" value="Genomic_DNA"/>
</dbReference>
<accession>A0A6J6NSB2</accession>
<proteinExistence type="predicted"/>
<sequence length="115" mass="12957">MKYTRTAKSISFTTRIDHVRIESVKSGYKIYADGDDREAIYFLGEHQTTAVAEALGMQAEANFLDLVENAIKAGHQNEVFSAAIKDAKSEFFWMNMDQIDRYLIGGEQPGEIESD</sequence>
<reference evidence="1" key="1">
    <citation type="submission" date="2020-05" db="EMBL/GenBank/DDBJ databases">
        <authorList>
            <person name="Chiriac C."/>
            <person name="Salcher M."/>
            <person name="Ghai R."/>
            <person name="Kavagutti S V."/>
        </authorList>
    </citation>
    <scope>NUCLEOTIDE SEQUENCE</scope>
</reference>